<gene>
    <name evidence="1" type="ORF">BDY19DRAFT_744018</name>
</gene>
<reference evidence="1" key="1">
    <citation type="journal article" date="2021" name="Environ. Microbiol.">
        <title>Gene family expansions and transcriptome signatures uncover fungal adaptations to wood decay.</title>
        <authorList>
            <person name="Hage H."/>
            <person name="Miyauchi S."/>
            <person name="Viragh M."/>
            <person name="Drula E."/>
            <person name="Min B."/>
            <person name="Chaduli D."/>
            <person name="Navarro D."/>
            <person name="Favel A."/>
            <person name="Norest M."/>
            <person name="Lesage-Meessen L."/>
            <person name="Balint B."/>
            <person name="Merenyi Z."/>
            <person name="de Eugenio L."/>
            <person name="Morin E."/>
            <person name="Martinez A.T."/>
            <person name="Baldrian P."/>
            <person name="Stursova M."/>
            <person name="Martinez M.J."/>
            <person name="Novotny C."/>
            <person name="Magnuson J.K."/>
            <person name="Spatafora J.W."/>
            <person name="Maurice S."/>
            <person name="Pangilinan J."/>
            <person name="Andreopoulos W."/>
            <person name="LaButti K."/>
            <person name="Hundley H."/>
            <person name="Na H."/>
            <person name="Kuo A."/>
            <person name="Barry K."/>
            <person name="Lipzen A."/>
            <person name="Henrissat B."/>
            <person name="Riley R."/>
            <person name="Ahrendt S."/>
            <person name="Nagy L.G."/>
            <person name="Grigoriev I.V."/>
            <person name="Martin F."/>
            <person name="Rosso M.N."/>
        </authorList>
    </citation>
    <scope>NUCLEOTIDE SEQUENCE</scope>
    <source>
        <strain evidence="1">CBS 384.51</strain>
    </source>
</reference>
<comment type="caution">
    <text evidence="1">The sequence shown here is derived from an EMBL/GenBank/DDBJ whole genome shotgun (WGS) entry which is preliminary data.</text>
</comment>
<dbReference type="EMBL" id="MU274980">
    <property type="protein sequence ID" value="KAI0083218.1"/>
    <property type="molecule type" value="Genomic_DNA"/>
</dbReference>
<evidence type="ECO:0000313" key="2">
    <source>
        <dbReference type="Proteomes" id="UP001055072"/>
    </source>
</evidence>
<sequence>MSLCIPNTCQQVQDTGKEDCLLSSLLESVRLAGPPLESDSEPERRASLRPPGYTSPHADVSVSDGTIALHTQDASDGSQSCRNSILLTNPRPEPWFPASTRIPPELFDTILFYLCLDSDPDYTKGQEFLRRAIMLCSLVCLRWANLCREALFRDKELFIDSSEKERTLVKYATQGCPSLVPIHKLIESISVEQGYDVRHSFCDRVYMFKAKFGVRLSSLTLDGPVPEGFPPCKLDTPHWGLPPSVITPPSLLSYDKIYVLNVHLPSFRHVVKYVRHFAQAGRIVFDDLTWDTNGQEPQLPSYRRGSRKVENKNLEVSAEDCTDNFLLCLLVAAIHPCWRSLLCMLPDDESQQITLMIRGFRELWGKKNLEHCALQIQGPEESEELPIIRISADLGPAWYLTFHLCNLAAENAQTSDVHVVGVALDVRETGEKVNVDSMIAYLGHFPMLCAALLRFRGYKGLLAAMECHRPLSFNPRPAVGQGCSYVFTCLRPSDNEFPEVPRAQINSYGLDYVEIDPITLSPTGRSWAYKNPYTSDDLGLLLTRESLRKTGNIPPSFHLD</sequence>
<dbReference type="Proteomes" id="UP001055072">
    <property type="component" value="Unassembled WGS sequence"/>
</dbReference>
<keyword evidence="2" id="KW-1185">Reference proteome</keyword>
<name>A0ACB8TMG3_9APHY</name>
<proteinExistence type="predicted"/>
<evidence type="ECO:0000313" key="1">
    <source>
        <dbReference type="EMBL" id="KAI0083218.1"/>
    </source>
</evidence>
<accession>A0ACB8TMG3</accession>
<organism evidence="1 2">
    <name type="scientific">Irpex rosettiformis</name>
    <dbReference type="NCBI Taxonomy" id="378272"/>
    <lineage>
        <taxon>Eukaryota</taxon>
        <taxon>Fungi</taxon>
        <taxon>Dikarya</taxon>
        <taxon>Basidiomycota</taxon>
        <taxon>Agaricomycotina</taxon>
        <taxon>Agaricomycetes</taxon>
        <taxon>Polyporales</taxon>
        <taxon>Irpicaceae</taxon>
        <taxon>Irpex</taxon>
    </lineage>
</organism>
<protein>
    <submittedName>
        <fullName evidence="1">Uncharacterized protein</fullName>
    </submittedName>
</protein>